<evidence type="ECO:0000256" key="3">
    <source>
        <dbReference type="ARBA" id="ARBA00025768"/>
    </source>
</evidence>
<sequence>MPLVILSGLPTSGKTTRAQEIKTFFETRLAAQAQDESVAPKTKDYRIHIVNDESLNLNKHVSYNTAADEKKARGALMSAVERLLSKDDIVIVDSLNYIKGFRYQLYCVARAIGTPHCVVFCACVPDRARAWNKESGAYPETIFEELVVRFEEPDSRTRWDSPLFVMVPEDKLPEDEIWDSVILKKAKPPNMSTVVKVVKETNYLYEFDQTTQNVIQAILDAQKSGDPTKQIKAPLSSILLQLPPTRVVTLSELRRLRRQFTSINKMHTLLDMSRVAEGFVEYLNQNLNPYHQALHQQQTTNSIMSNALDMSLDDIIKTSRPNRPRNNTSSRGGPRGGARSSGPTRNGRQGRDNRPYQAGVQQYRTPTAPLRTSEIRQSAPDGSKIQVSNLDHRVSAEDMKDYDYPDT</sequence>
<dbReference type="InterPro" id="IPR027417">
    <property type="entry name" value="P-loop_NTPase"/>
</dbReference>
<dbReference type="AlphaFoldDB" id="A0AAD4DKW6"/>
<dbReference type="FunFam" id="3.40.50.300:FF:000827">
    <property type="entry name" value="KTI12 chromatin-associated homolog"/>
    <property type="match status" value="1"/>
</dbReference>
<evidence type="ECO:0000256" key="4">
    <source>
        <dbReference type="ARBA" id="ARBA00063730"/>
    </source>
</evidence>
<organism evidence="6 7">
    <name type="scientific">Linnemannia exigua</name>
    <dbReference type="NCBI Taxonomy" id="604196"/>
    <lineage>
        <taxon>Eukaryota</taxon>
        <taxon>Fungi</taxon>
        <taxon>Fungi incertae sedis</taxon>
        <taxon>Mucoromycota</taxon>
        <taxon>Mortierellomycotina</taxon>
        <taxon>Mortierellomycetes</taxon>
        <taxon>Mortierellales</taxon>
        <taxon>Mortierellaceae</taxon>
        <taxon>Linnemannia</taxon>
    </lineage>
</organism>
<comment type="similarity">
    <text evidence="3">Belongs to the KTI12 family.</text>
</comment>
<dbReference type="GO" id="GO:0005524">
    <property type="term" value="F:ATP binding"/>
    <property type="evidence" value="ECO:0007669"/>
    <property type="project" value="UniProtKB-KW"/>
</dbReference>
<gene>
    <name evidence="6" type="primary">KTI12</name>
    <name evidence="6" type="ORF">BGZ95_001887</name>
</gene>
<accession>A0AAD4DKW6</accession>
<dbReference type="Pfam" id="PF08433">
    <property type="entry name" value="KTI12"/>
    <property type="match status" value="1"/>
</dbReference>
<keyword evidence="1" id="KW-0547">Nucleotide-binding</keyword>
<dbReference type="InterPro" id="IPR013641">
    <property type="entry name" value="KTI12/PSTK"/>
</dbReference>
<feature type="compositionally biased region" description="Low complexity" evidence="5">
    <location>
        <begin position="318"/>
        <end position="345"/>
    </location>
</feature>
<name>A0AAD4DKW6_9FUNG</name>
<dbReference type="GO" id="GO:0006357">
    <property type="term" value="P:regulation of transcription by RNA polymerase II"/>
    <property type="evidence" value="ECO:0007669"/>
    <property type="project" value="UniProtKB-ARBA"/>
</dbReference>
<keyword evidence="2" id="KW-0067">ATP-binding</keyword>
<evidence type="ECO:0000313" key="6">
    <source>
        <dbReference type="EMBL" id="KAG0279229.1"/>
    </source>
</evidence>
<feature type="region of interest" description="Disordered" evidence="5">
    <location>
        <begin position="316"/>
        <end position="407"/>
    </location>
</feature>
<dbReference type="SUPFAM" id="SSF52540">
    <property type="entry name" value="P-loop containing nucleoside triphosphate hydrolases"/>
    <property type="match status" value="1"/>
</dbReference>
<comment type="subunit">
    <text evidence="4">Interacts with the elongator complex.</text>
</comment>
<dbReference type="EMBL" id="JAAAIL010000139">
    <property type="protein sequence ID" value="KAG0279229.1"/>
    <property type="molecule type" value="Genomic_DNA"/>
</dbReference>
<comment type="caution">
    <text evidence="6">The sequence shown here is derived from an EMBL/GenBank/DDBJ whole genome shotgun (WGS) entry which is preliminary data.</text>
</comment>
<feature type="compositionally biased region" description="Basic and acidic residues" evidence="5">
    <location>
        <begin position="390"/>
        <end position="407"/>
    </location>
</feature>
<reference evidence="6" key="1">
    <citation type="journal article" date="2020" name="Fungal Divers.">
        <title>Resolving the Mortierellaceae phylogeny through synthesis of multi-gene phylogenetics and phylogenomics.</title>
        <authorList>
            <person name="Vandepol N."/>
            <person name="Liber J."/>
            <person name="Desiro A."/>
            <person name="Na H."/>
            <person name="Kennedy M."/>
            <person name="Barry K."/>
            <person name="Grigoriev I.V."/>
            <person name="Miller A.N."/>
            <person name="O'Donnell K."/>
            <person name="Stajich J.E."/>
            <person name="Bonito G."/>
        </authorList>
    </citation>
    <scope>NUCLEOTIDE SEQUENCE</scope>
    <source>
        <strain evidence="6">NRRL 28262</strain>
    </source>
</reference>
<protein>
    <submittedName>
        <fullName evidence="6">Kti12, chromatin associated</fullName>
    </submittedName>
</protein>
<dbReference type="Proteomes" id="UP001194580">
    <property type="component" value="Unassembled WGS sequence"/>
</dbReference>
<evidence type="ECO:0000256" key="1">
    <source>
        <dbReference type="ARBA" id="ARBA00022741"/>
    </source>
</evidence>
<evidence type="ECO:0000256" key="2">
    <source>
        <dbReference type="ARBA" id="ARBA00022840"/>
    </source>
</evidence>
<dbReference type="GO" id="GO:0006400">
    <property type="term" value="P:tRNA modification"/>
    <property type="evidence" value="ECO:0007669"/>
    <property type="project" value="UniProtKB-ARBA"/>
</dbReference>
<dbReference type="PANTHER" id="PTHR12435">
    <property type="match status" value="1"/>
</dbReference>
<dbReference type="Gene3D" id="3.40.50.300">
    <property type="entry name" value="P-loop containing nucleotide triphosphate hydrolases"/>
    <property type="match status" value="1"/>
</dbReference>
<evidence type="ECO:0000256" key="5">
    <source>
        <dbReference type="SAM" id="MobiDB-lite"/>
    </source>
</evidence>
<keyword evidence="7" id="KW-1185">Reference proteome</keyword>
<proteinExistence type="inferred from homology"/>
<evidence type="ECO:0000313" key="7">
    <source>
        <dbReference type="Proteomes" id="UP001194580"/>
    </source>
</evidence>